<dbReference type="SUPFAM" id="SSF64586">
    <property type="entry name" value="C-terminal domain of ProRS"/>
    <property type="match status" value="1"/>
</dbReference>
<comment type="caution">
    <text evidence="1">The sequence shown here is derived from an EMBL/GenBank/DDBJ whole genome shotgun (WGS) entry which is preliminary data.</text>
</comment>
<reference evidence="1 2" key="1">
    <citation type="submission" date="2024-07" db="EMBL/GenBank/DDBJ databases">
        <title>Characterization of a bacterium isolated from hydrolysated instant sea cucumber by whole-genome sequencing and metabolomics.</title>
        <authorList>
            <person name="Luo X."/>
            <person name="Zhang Z."/>
            <person name="Zheng Z."/>
            <person name="Zhang W."/>
            <person name="Ming T."/>
            <person name="Jiao L."/>
            <person name="Su X."/>
            <person name="Kong F."/>
            <person name="Xu J."/>
        </authorList>
    </citation>
    <scope>NUCLEOTIDE SEQUENCE [LARGE SCALE GENOMIC DNA]</scope>
    <source>
        <strain evidence="1 2">XL-2024</strain>
    </source>
</reference>
<evidence type="ECO:0000313" key="2">
    <source>
        <dbReference type="Proteomes" id="UP001558534"/>
    </source>
</evidence>
<dbReference type="InterPro" id="IPR017449">
    <property type="entry name" value="Pro-tRNA_synth_II"/>
</dbReference>
<keyword evidence="2" id="KW-1185">Reference proteome</keyword>
<evidence type="ECO:0000313" key="1">
    <source>
        <dbReference type="EMBL" id="MEX3743753.1"/>
    </source>
</evidence>
<dbReference type="Gene3D" id="3.30.110.30">
    <property type="entry name" value="C-terminal domain of ProRS"/>
    <property type="match status" value="1"/>
</dbReference>
<sequence>MIPLKNYQFHTTSCSIPFNPPTTKATCICCGNEAERTVWFAQAY</sequence>
<proteinExistence type="predicted"/>
<gene>
    <name evidence="1" type="ORF">AB1300_01255</name>
</gene>
<dbReference type="RefSeq" id="WP_368634787.1">
    <property type="nucleotide sequence ID" value="NZ_JBFRHK010000001.1"/>
</dbReference>
<organism evidence="1 2">
    <name type="scientific">Lysinibacillus xylanilyticus</name>
    <dbReference type="NCBI Taxonomy" id="582475"/>
    <lineage>
        <taxon>Bacteria</taxon>
        <taxon>Bacillati</taxon>
        <taxon>Bacillota</taxon>
        <taxon>Bacilli</taxon>
        <taxon>Bacillales</taxon>
        <taxon>Bacillaceae</taxon>
        <taxon>Lysinibacillus</taxon>
    </lineage>
</organism>
<accession>A0ABV3VQV4</accession>
<protein>
    <submittedName>
        <fullName evidence="1">Uncharacterized protein</fullName>
    </submittedName>
</protein>
<name>A0ABV3VQV4_9BACI</name>
<dbReference type="EMBL" id="JBFRHK010000001">
    <property type="protein sequence ID" value="MEX3743753.1"/>
    <property type="molecule type" value="Genomic_DNA"/>
</dbReference>
<dbReference type="Proteomes" id="UP001558534">
    <property type="component" value="Unassembled WGS sequence"/>
</dbReference>